<dbReference type="InterPro" id="IPR005565">
    <property type="entry name" value="Hemolysn_activator_HlyB_C"/>
</dbReference>
<dbReference type="Gene3D" id="3.10.20.310">
    <property type="entry name" value="membrane protein fhac"/>
    <property type="match status" value="1"/>
</dbReference>
<dbReference type="Pfam" id="PF08479">
    <property type="entry name" value="POTRA_2"/>
    <property type="match status" value="1"/>
</dbReference>
<keyword evidence="1" id="KW-1134">Transmembrane beta strand</keyword>
<dbReference type="STRING" id="634430.SAMN04488241_103264"/>
<dbReference type="Gene3D" id="2.40.160.50">
    <property type="entry name" value="membrane protein fhac: a member of the omp85/tpsb transporter family"/>
    <property type="match status" value="1"/>
</dbReference>
<dbReference type="GO" id="GO:0008320">
    <property type="term" value="F:protein transmembrane transporter activity"/>
    <property type="evidence" value="ECO:0007669"/>
    <property type="project" value="TreeGrafter"/>
</dbReference>
<feature type="domain" description="Haemolysin activator HlyB C-terminal" evidence="4">
    <location>
        <begin position="199"/>
        <end position="500"/>
    </location>
</feature>
<dbReference type="EMBL" id="FOXP01000003">
    <property type="protein sequence ID" value="SFP57957.1"/>
    <property type="molecule type" value="Genomic_DNA"/>
</dbReference>
<reference evidence="7" key="1">
    <citation type="submission" date="2016-10" db="EMBL/GenBank/DDBJ databases">
        <authorList>
            <person name="Varghese N."/>
            <person name="Submissions S."/>
        </authorList>
    </citation>
    <scope>NUCLEOTIDE SEQUENCE [LARGE SCALE GENOMIC DNA]</scope>
    <source>
        <strain evidence="7">CGMCC 1.9113</strain>
    </source>
</reference>
<protein>
    <submittedName>
        <fullName evidence="6">Hemolysin activation/secretion protein</fullName>
    </submittedName>
</protein>
<dbReference type="RefSeq" id="WP_093332383.1">
    <property type="nucleotide sequence ID" value="NZ_FOXP01000003.1"/>
</dbReference>
<dbReference type="AlphaFoldDB" id="A0A1I5RI06"/>
<proteinExistence type="predicted"/>
<keyword evidence="3" id="KW-0998">Cell outer membrane</keyword>
<evidence type="ECO:0000256" key="3">
    <source>
        <dbReference type="ARBA" id="ARBA00023237"/>
    </source>
</evidence>
<evidence type="ECO:0000313" key="6">
    <source>
        <dbReference type="EMBL" id="SFP57957.1"/>
    </source>
</evidence>
<dbReference type="InterPro" id="IPR013686">
    <property type="entry name" value="Polypept-transport_assoc_ShlB"/>
</dbReference>
<gene>
    <name evidence="6" type="ORF">SAMN04488241_103264</name>
</gene>
<sequence length="538" mass="55632">MSLASPAGAQVILDRADPTITEQALPRPNLERPEVARPSQVAVDDAVVAGDATRTAMVTAVTVAGVDGVDASAYAAVIAPVVGRELDRAELGRFATAIAGVVRARGYPFATASIGAQAMTGGVLRVTVDPGKIDAVRVIGARNTAADAILVRALTGGRPVTQAALERALLLVGDLPGVRVKETRYAVQDGFGILLVTIDQDRASAYAQVDNRGSDEVGPVRSTVLGSLRNLAGDGDELGLIVAQTPLQPSEFAFVRARYSAPVDAGGAVLSVSGSLGRSNPGAALRALDVVGDSGDLAVTYARPLHRRRSASLWAGAEFRVVSVEQTLSGQLLRRDRLATLTGSLSGLSTLAGGVFHGELSTAVGLPFAGATREGDPRISRPDGDGHFVTGTFQVDWTARITKSVSIVLASAGQLASRPLLATAEIGLGGPGFGRAYDYAERTGDIGIMGSAELRADTGGILRGVIDRTQFYGFVDGGTVDNLRDGFGGGTLASTGVGLRAGTGKLDGMVEIALPLNQDRFDTGDRRPRISLRVSRTF</sequence>
<dbReference type="GO" id="GO:0046819">
    <property type="term" value="P:protein secretion by the type V secretion system"/>
    <property type="evidence" value="ECO:0007669"/>
    <property type="project" value="TreeGrafter"/>
</dbReference>
<dbReference type="InterPro" id="IPR051544">
    <property type="entry name" value="TPS_OM_transporter"/>
</dbReference>
<dbReference type="Proteomes" id="UP000199586">
    <property type="component" value="Unassembled WGS sequence"/>
</dbReference>
<dbReference type="GO" id="GO:0098046">
    <property type="term" value="C:type V protein secretion system complex"/>
    <property type="evidence" value="ECO:0007669"/>
    <property type="project" value="TreeGrafter"/>
</dbReference>
<dbReference type="PANTHER" id="PTHR34597">
    <property type="entry name" value="SLR1661 PROTEIN"/>
    <property type="match status" value="1"/>
</dbReference>
<keyword evidence="7" id="KW-1185">Reference proteome</keyword>
<keyword evidence="2" id="KW-0812">Transmembrane</keyword>
<evidence type="ECO:0000259" key="4">
    <source>
        <dbReference type="Pfam" id="PF03865"/>
    </source>
</evidence>
<feature type="domain" description="Polypeptide-transport-associated ShlB-type" evidence="5">
    <location>
        <begin position="58"/>
        <end position="131"/>
    </location>
</feature>
<dbReference type="Pfam" id="PF03865">
    <property type="entry name" value="ShlB"/>
    <property type="match status" value="1"/>
</dbReference>
<evidence type="ECO:0000256" key="1">
    <source>
        <dbReference type="ARBA" id="ARBA00022452"/>
    </source>
</evidence>
<evidence type="ECO:0000259" key="5">
    <source>
        <dbReference type="Pfam" id="PF08479"/>
    </source>
</evidence>
<keyword evidence="1" id="KW-0472">Membrane</keyword>
<dbReference type="OrthoDB" id="7209508at2"/>
<evidence type="ECO:0000256" key="2">
    <source>
        <dbReference type="ARBA" id="ARBA00022692"/>
    </source>
</evidence>
<organism evidence="6 7">
    <name type="scientific">Sphingomonas rubra</name>
    <dbReference type="NCBI Taxonomy" id="634430"/>
    <lineage>
        <taxon>Bacteria</taxon>
        <taxon>Pseudomonadati</taxon>
        <taxon>Pseudomonadota</taxon>
        <taxon>Alphaproteobacteria</taxon>
        <taxon>Sphingomonadales</taxon>
        <taxon>Sphingomonadaceae</taxon>
        <taxon>Sphingomonas</taxon>
    </lineage>
</organism>
<evidence type="ECO:0000313" key="7">
    <source>
        <dbReference type="Proteomes" id="UP000199586"/>
    </source>
</evidence>
<dbReference type="PANTHER" id="PTHR34597:SF6">
    <property type="entry name" value="BLR6126 PROTEIN"/>
    <property type="match status" value="1"/>
</dbReference>
<accession>A0A1I5RI06</accession>
<name>A0A1I5RI06_9SPHN</name>